<protein>
    <recommendedName>
        <fullName evidence="5">SGNH hydrolase-type esterase domain-containing protein</fullName>
    </recommendedName>
</protein>
<reference evidence="2" key="1">
    <citation type="submission" date="2022-10" db="EMBL/GenBank/DDBJ databases">
        <authorList>
            <person name="Chen Y."/>
            <person name="Dougan E. K."/>
            <person name="Chan C."/>
            <person name="Rhodes N."/>
            <person name="Thang M."/>
        </authorList>
    </citation>
    <scope>NUCLEOTIDE SEQUENCE</scope>
</reference>
<evidence type="ECO:0000256" key="1">
    <source>
        <dbReference type="SAM" id="Phobius"/>
    </source>
</evidence>
<evidence type="ECO:0000313" key="3">
    <source>
        <dbReference type="EMBL" id="CAL4774993.1"/>
    </source>
</evidence>
<gene>
    <name evidence="2" type="ORF">C1SCF055_LOCUS14935</name>
</gene>
<accession>A0A9P1FTL0</accession>
<proteinExistence type="predicted"/>
<dbReference type="SUPFAM" id="SSF52266">
    <property type="entry name" value="SGNH hydrolase"/>
    <property type="match status" value="1"/>
</dbReference>
<sequence length="400" mass="43243">MPDCLRWRFGIAIGIGILTSHLCSCSLAWGHFLPARRRVEVGRKTLDKDATSGVASVAAANTERCGEWQQELFRIWGSVVALWTGLDCVLDPGVRPEDPAALLKIALPTAFLVAPGAAVAACARLKPKPIGLEEGMDSAAVVFVGDSLTQGTVSANVVEVLADRCKRRQQHLGDFVNAGLNFRALEDVVTDPPAELMKTAAKIRCSHGLVLQLGSNESSAFTVGQTGQTTNNKDLIRYLSVPELLRPTEEEWLQNYAKLMHQAATQLGCNGGKVFLVSPPPLGEALSSPEFRLGAEMARRIELVATELGCSYVPLYEACVAYLAAGQKDPTTASRYSLMDFLPGLCVLPWRLYAARQSLSQIQEEQGLDLTVDLVHFGHCYAKLAADVLEQKLGLAESKP</sequence>
<keyword evidence="4" id="KW-1185">Reference proteome</keyword>
<reference evidence="3 4" key="2">
    <citation type="submission" date="2024-05" db="EMBL/GenBank/DDBJ databases">
        <authorList>
            <person name="Chen Y."/>
            <person name="Shah S."/>
            <person name="Dougan E. K."/>
            <person name="Thang M."/>
            <person name="Chan C."/>
        </authorList>
    </citation>
    <scope>NUCLEOTIDE SEQUENCE [LARGE SCALE GENOMIC DNA]</scope>
</reference>
<dbReference type="EMBL" id="CAMXCT030001191">
    <property type="protein sequence ID" value="CAL4774993.1"/>
    <property type="molecule type" value="Genomic_DNA"/>
</dbReference>
<dbReference type="OrthoDB" id="608866at2759"/>
<comment type="caution">
    <text evidence="2">The sequence shown here is derived from an EMBL/GenBank/DDBJ whole genome shotgun (WGS) entry which is preliminary data.</text>
</comment>
<evidence type="ECO:0000313" key="2">
    <source>
        <dbReference type="EMBL" id="CAI3987681.1"/>
    </source>
</evidence>
<feature type="transmembrane region" description="Helical" evidence="1">
    <location>
        <begin position="6"/>
        <end position="29"/>
    </location>
</feature>
<dbReference type="Proteomes" id="UP001152797">
    <property type="component" value="Unassembled WGS sequence"/>
</dbReference>
<keyword evidence="1" id="KW-1133">Transmembrane helix</keyword>
<dbReference type="EMBL" id="CAMXCT020001191">
    <property type="protein sequence ID" value="CAL1141056.1"/>
    <property type="molecule type" value="Genomic_DNA"/>
</dbReference>
<organism evidence="2">
    <name type="scientific">Cladocopium goreaui</name>
    <dbReference type="NCBI Taxonomy" id="2562237"/>
    <lineage>
        <taxon>Eukaryota</taxon>
        <taxon>Sar</taxon>
        <taxon>Alveolata</taxon>
        <taxon>Dinophyceae</taxon>
        <taxon>Suessiales</taxon>
        <taxon>Symbiodiniaceae</taxon>
        <taxon>Cladocopium</taxon>
    </lineage>
</organism>
<dbReference type="EMBL" id="CAMXCT010001191">
    <property type="protein sequence ID" value="CAI3987681.1"/>
    <property type="molecule type" value="Genomic_DNA"/>
</dbReference>
<dbReference type="AlphaFoldDB" id="A0A9P1FTL0"/>
<dbReference type="Gene3D" id="3.40.50.1110">
    <property type="entry name" value="SGNH hydrolase"/>
    <property type="match status" value="1"/>
</dbReference>
<evidence type="ECO:0008006" key="5">
    <source>
        <dbReference type="Google" id="ProtNLM"/>
    </source>
</evidence>
<dbReference type="InterPro" id="IPR036514">
    <property type="entry name" value="SGNH_hydro_sf"/>
</dbReference>
<evidence type="ECO:0000313" key="4">
    <source>
        <dbReference type="Proteomes" id="UP001152797"/>
    </source>
</evidence>
<keyword evidence="1" id="KW-0812">Transmembrane</keyword>
<keyword evidence="1" id="KW-0472">Membrane</keyword>
<name>A0A9P1FTL0_9DINO</name>